<dbReference type="InterPro" id="IPR028973">
    <property type="entry name" value="PhnB-like"/>
</dbReference>
<dbReference type="InterPro" id="IPR029068">
    <property type="entry name" value="Glyas_Bleomycin-R_OHBP_Dase"/>
</dbReference>
<dbReference type="Gene3D" id="3.10.180.10">
    <property type="entry name" value="2,3-Dihydroxybiphenyl 1,2-Dioxygenase, domain 1"/>
    <property type="match status" value="1"/>
</dbReference>
<reference evidence="3" key="1">
    <citation type="submission" date="2016-10" db="EMBL/GenBank/DDBJ databases">
        <authorList>
            <person name="Varghese N."/>
            <person name="Submissions S."/>
        </authorList>
    </citation>
    <scope>NUCLEOTIDE SEQUENCE [LARGE SCALE GENOMIC DNA]</scope>
    <source>
        <strain evidence="3">DSM 23515</strain>
    </source>
</reference>
<evidence type="ECO:0000313" key="3">
    <source>
        <dbReference type="Proteomes" id="UP000199116"/>
    </source>
</evidence>
<feature type="domain" description="PhnB-like" evidence="1">
    <location>
        <begin position="5"/>
        <end position="138"/>
    </location>
</feature>
<dbReference type="Proteomes" id="UP000199116">
    <property type="component" value="Unassembled WGS sequence"/>
</dbReference>
<dbReference type="Pfam" id="PF06983">
    <property type="entry name" value="3-dmu-9_3-mt"/>
    <property type="match status" value="1"/>
</dbReference>
<dbReference type="PANTHER" id="PTHR33990:SF1">
    <property type="entry name" value="PROTEIN YJDN"/>
    <property type="match status" value="1"/>
</dbReference>
<accession>A0A1I2KBR8</accession>
<gene>
    <name evidence="2" type="ORF">SAMN04488033_102206</name>
</gene>
<dbReference type="CDD" id="cd06588">
    <property type="entry name" value="PhnB_like"/>
    <property type="match status" value="1"/>
</dbReference>
<evidence type="ECO:0000259" key="1">
    <source>
        <dbReference type="Pfam" id="PF06983"/>
    </source>
</evidence>
<dbReference type="SUPFAM" id="SSF54593">
    <property type="entry name" value="Glyoxalase/Bleomycin resistance protein/Dihydroxybiphenyl dioxygenase"/>
    <property type="match status" value="1"/>
</dbReference>
<organism evidence="2 3">
    <name type="scientific">Salegentibacter agarivorans</name>
    <dbReference type="NCBI Taxonomy" id="345907"/>
    <lineage>
        <taxon>Bacteria</taxon>
        <taxon>Pseudomonadati</taxon>
        <taxon>Bacteroidota</taxon>
        <taxon>Flavobacteriia</taxon>
        <taxon>Flavobacteriales</taxon>
        <taxon>Flavobacteriaceae</taxon>
        <taxon>Salegentibacter</taxon>
    </lineage>
</organism>
<dbReference type="PANTHER" id="PTHR33990">
    <property type="entry name" value="PROTEIN YJDN-RELATED"/>
    <property type="match status" value="1"/>
</dbReference>
<evidence type="ECO:0000313" key="2">
    <source>
        <dbReference type="EMBL" id="SFF63660.1"/>
    </source>
</evidence>
<keyword evidence="3" id="KW-1185">Reference proteome</keyword>
<dbReference type="RefSeq" id="WP_075326867.1">
    <property type="nucleotide sequence ID" value="NZ_FOOH01000002.1"/>
</dbReference>
<protein>
    <submittedName>
        <fullName evidence="2">PhnB protein</fullName>
    </submittedName>
</protein>
<proteinExistence type="predicted"/>
<dbReference type="AlphaFoldDB" id="A0A1I2KBR8"/>
<dbReference type="EMBL" id="FOOH01000002">
    <property type="protein sequence ID" value="SFF63660.1"/>
    <property type="molecule type" value="Genomic_DNA"/>
</dbReference>
<name>A0A1I2KBR8_9FLAO</name>
<sequence length="144" mass="16441">MATLNPYLNFNGNTEEAFNFYKSVFKSDFSQLMRFTDMPPGEEGADKIPKEYENQILHVSLPFGDSVLMGSDCIEAFGQKAVFGSNNYISVTPESEEETRRLFKELTAGGDIEMPLEEMFWGDLFASFTDKFGIKWNLNYPIEK</sequence>